<proteinExistence type="predicted"/>
<evidence type="ECO:0000313" key="4">
    <source>
        <dbReference type="Proteomes" id="UP001164305"/>
    </source>
</evidence>
<evidence type="ECO:0000313" key="3">
    <source>
        <dbReference type="EMBL" id="UYG17521.1"/>
    </source>
</evidence>
<name>A0ABY6G4G4_9MICO</name>
<protein>
    <recommendedName>
        <fullName evidence="5">Secreted protein</fullName>
    </recommendedName>
</protein>
<keyword evidence="2" id="KW-0732">Signal</keyword>
<dbReference type="RefSeq" id="WP_263594730.1">
    <property type="nucleotide sequence ID" value="NZ_CP107020.1"/>
</dbReference>
<sequence length="106" mass="10457">MTMHTEEKFEHTPRTAAASPSRGRLVGRVVATSVAAAALALGAAVPASAAVANAPQAVGAVASVSSALLGGSSESTSASSLPTGAANFLGGKPWQCFLFPAMKSCR</sequence>
<dbReference type="Proteomes" id="UP001164305">
    <property type="component" value="Chromosome"/>
</dbReference>
<feature type="region of interest" description="Disordered" evidence="1">
    <location>
        <begin position="1"/>
        <end position="22"/>
    </location>
</feature>
<dbReference type="EMBL" id="CP107020">
    <property type="protein sequence ID" value="UYG17521.1"/>
    <property type="molecule type" value="Genomic_DNA"/>
</dbReference>
<reference evidence="3" key="1">
    <citation type="submission" date="2022-10" db="EMBL/GenBank/DDBJ databases">
        <title>Whole-Genome Sequencing of Brachybacterium huguangmaarense BRM-3, Isolated from Betula schmidtii.</title>
        <authorList>
            <person name="Haam D."/>
        </authorList>
    </citation>
    <scope>NUCLEOTIDE SEQUENCE</scope>
    <source>
        <strain evidence="3">BRM-3</strain>
    </source>
</reference>
<feature type="signal peptide" evidence="2">
    <location>
        <begin position="1"/>
        <end position="49"/>
    </location>
</feature>
<evidence type="ECO:0000256" key="1">
    <source>
        <dbReference type="SAM" id="MobiDB-lite"/>
    </source>
</evidence>
<organism evidence="3 4">
    <name type="scientific">Brachybacterium huguangmaarense</name>
    <dbReference type="NCBI Taxonomy" id="1652028"/>
    <lineage>
        <taxon>Bacteria</taxon>
        <taxon>Bacillati</taxon>
        <taxon>Actinomycetota</taxon>
        <taxon>Actinomycetes</taxon>
        <taxon>Micrococcales</taxon>
        <taxon>Dermabacteraceae</taxon>
        <taxon>Brachybacterium</taxon>
    </lineage>
</organism>
<gene>
    <name evidence="3" type="ORF">BRM3_03575</name>
</gene>
<evidence type="ECO:0000256" key="2">
    <source>
        <dbReference type="SAM" id="SignalP"/>
    </source>
</evidence>
<accession>A0ABY6G4G4</accession>
<evidence type="ECO:0008006" key="5">
    <source>
        <dbReference type="Google" id="ProtNLM"/>
    </source>
</evidence>
<keyword evidence="4" id="KW-1185">Reference proteome</keyword>
<feature type="chain" id="PRO_5046919302" description="Secreted protein" evidence="2">
    <location>
        <begin position="50"/>
        <end position="106"/>
    </location>
</feature>
<feature type="compositionally biased region" description="Basic and acidic residues" evidence="1">
    <location>
        <begin position="1"/>
        <end position="13"/>
    </location>
</feature>